<dbReference type="AlphaFoldDB" id="A0A9D2AB67"/>
<gene>
    <name evidence="3" type="ORF">H9863_03990</name>
</gene>
<sequence>MKRGLLLLVAVGLMAVSGQAQSLKDLLNSQVVKDVVSSVTGGRTLSAGNLAGTWKYVNPALQLKSGKVLTNVAGTAATSEVEEKLKDFLAKVGIEEGLFGYTFQADSTFTSDLKRVKLKGTYEVHEAEGTVTLKYKVAKWNVLSLTGDVVLTGSRLTLLFQADKLLDFLTKVSSISNGKAMSAVNKLATTYDGLMLGFDLDKE</sequence>
<feature type="chain" id="PRO_5039137514" evidence="1">
    <location>
        <begin position="21"/>
        <end position="203"/>
    </location>
</feature>
<feature type="signal peptide" evidence="1">
    <location>
        <begin position="1"/>
        <end position="20"/>
    </location>
</feature>
<dbReference type="EMBL" id="DXFT01000081">
    <property type="protein sequence ID" value="HIX03264.1"/>
    <property type="molecule type" value="Genomic_DNA"/>
</dbReference>
<reference evidence="3" key="1">
    <citation type="journal article" date="2021" name="PeerJ">
        <title>Extensive microbial diversity within the chicken gut microbiome revealed by metagenomics and culture.</title>
        <authorList>
            <person name="Gilroy R."/>
            <person name="Ravi A."/>
            <person name="Getino M."/>
            <person name="Pursley I."/>
            <person name="Horton D.L."/>
            <person name="Alikhan N.F."/>
            <person name="Baker D."/>
            <person name="Gharbi K."/>
            <person name="Hall N."/>
            <person name="Watson M."/>
            <person name="Adriaenssens E.M."/>
            <person name="Foster-Nyarko E."/>
            <person name="Jarju S."/>
            <person name="Secka A."/>
            <person name="Antonio M."/>
            <person name="Oren A."/>
            <person name="Chaudhuri R.R."/>
            <person name="La Ragione R."/>
            <person name="Hildebrand F."/>
            <person name="Pallen M.J."/>
        </authorList>
    </citation>
    <scope>NUCLEOTIDE SEQUENCE</scope>
    <source>
        <strain evidence="3">23274</strain>
    </source>
</reference>
<dbReference type="Proteomes" id="UP000824202">
    <property type="component" value="Unassembled WGS sequence"/>
</dbReference>
<dbReference type="Pfam" id="PF16270">
    <property type="entry name" value="DUF4923"/>
    <property type="match status" value="1"/>
</dbReference>
<dbReference type="InterPro" id="IPR032575">
    <property type="entry name" value="DUF4923"/>
</dbReference>
<keyword evidence="1" id="KW-0732">Signal</keyword>
<reference evidence="3" key="2">
    <citation type="submission" date="2021-04" db="EMBL/GenBank/DDBJ databases">
        <authorList>
            <person name="Gilroy R."/>
        </authorList>
    </citation>
    <scope>NUCLEOTIDE SEQUENCE</scope>
    <source>
        <strain evidence="3">23274</strain>
    </source>
</reference>
<evidence type="ECO:0000313" key="4">
    <source>
        <dbReference type="Proteomes" id="UP000824202"/>
    </source>
</evidence>
<proteinExistence type="predicted"/>
<name>A0A9D2AB67_9BACT</name>
<comment type="caution">
    <text evidence="3">The sequence shown here is derived from an EMBL/GenBank/DDBJ whole genome shotgun (WGS) entry which is preliminary data.</text>
</comment>
<feature type="domain" description="DUF4923" evidence="2">
    <location>
        <begin position="23"/>
        <end position="202"/>
    </location>
</feature>
<evidence type="ECO:0000256" key="1">
    <source>
        <dbReference type="SAM" id="SignalP"/>
    </source>
</evidence>
<evidence type="ECO:0000313" key="3">
    <source>
        <dbReference type="EMBL" id="HIX03264.1"/>
    </source>
</evidence>
<protein>
    <submittedName>
        <fullName evidence="3">DUF4923 family protein</fullName>
    </submittedName>
</protein>
<organism evidence="3 4">
    <name type="scientific">Candidatus Odoribacter faecigallinarum</name>
    <dbReference type="NCBI Taxonomy" id="2838706"/>
    <lineage>
        <taxon>Bacteria</taxon>
        <taxon>Pseudomonadati</taxon>
        <taxon>Bacteroidota</taxon>
        <taxon>Bacteroidia</taxon>
        <taxon>Bacteroidales</taxon>
        <taxon>Odoribacteraceae</taxon>
        <taxon>Odoribacter</taxon>
    </lineage>
</organism>
<accession>A0A9D2AB67</accession>
<evidence type="ECO:0000259" key="2">
    <source>
        <dbReference type="Pfam" id="PF16270"/>
    </source>
</evidence>